<dbReference type="EMBL" id="LJPX01000267">
    <property type="protein sequence ID" value="KPW74983.1"/>
    <property type="molecule type" value="Genomic_DNA"/>
</dbReference>
<sequence length="97" mass="10888">MFLDTRLGRRIARGRCRFGIFQFRKKTVDQGLLFAVHDHLTELPLNFFPAAMTGPCSGNGASSTRFNDMKKKITSRAAARPLRLVRPGSWAKVATCF</sequence>
<dbReference type="Proteomes" id="UP000050564">
    <property type="component" value="Unassembled WGS sequence"/>
</dbReference>
<accession>A0A0P9LW66</accession>
<gene>
    <name evidence="1" type="ORF">ALO81_102482</name>
    <name evidence="2" type="ORF">ALQ64_102787</name>
</gene>
<evidence type="ECO:0000313" key="1">
    <source>
        <dbReference type="EMBL" id="KPW74983.1"/>
    </source>
</evidence>
<dbReference type="AlphaFoldDB" id="A0A0P9LW66"/>
<evidence type="ECO:0000313" key="4">
    <source>
        <dbReference type="Proteomes" id="UP000281372"/>
    </source>
</evidence>
<name>A0A0P9LW66_PSECA</name>
<comment type="caution">
    <text evidence="1">The sequence shown here is derived from an EMBL/GenBank/DDBJ whole genome shotgun (WGS) entry which is preliminary data.</text>
</comment>
<organism evidence="1 3">
    <name type="scientific">Pseudomonas cannabina</name>
    <dbReference type="NCBI Taxonomy" id="86840"/>
    <lineage>
        <taxon>Bacteria</taxon>
        <taxon>Pseudomonadati</taxon>
        <taxon>Pseudomonadota</taxon>
        <taxon>Gammaproteobacteria</taxon>
        <taxon>Pseudomonadales</taxon>
        <taxon>Pseudomonadaceae</taxon>
        <taxon>Pseudomonas</taxon>
    </lineage>
</organism>
<protein>
    <submittedName>
        <fullName evidence="1">Uncharacterized protein</fullName>
    </submittedName>
</protein>
<proteinExistence type="predicted"/>
<evidence type="ECO:0000313" key="2">
    <source>
        <dbReference type="EMBL" id="RMN33518.1"/>
    </source>
</evidence>
<reference evidence="1 3" key="1">
    <citation type="submission" date="2015-09" db="EMBL/GenBank/DDBJ databases">
        <title>Genome announcement of multiple Pseudomonas syringae strains.</title>
        <authorList>
            <person name="Thakur S."/>
            <person name="Wang P.W."/>
            <person name="Gong Y."/>
            <person name="Weir B.S."/>
            <person name="Guttman D.S."/>
        </authorList>
    </citation>
    <scope>NUCLEOTIDE SEQUENCE [LARGE SCALE GENOMIC DNA]</scope>
    <source>
        <strain evidence="1 3">ICMP2823</strain>
    </source>
</reference>
<dbReference type="Proteomes" id="UP000281372">
    <property type="component" value="Unassembled WGS sequence"/>
</dbReference>
<dbReference type="EMBL" id="RBOW01000373">
    <property type="protein sequence ID" value="RMN33518.1"/>
    <property type="molecule type" value="Genomic_DNA"/>
</dbReference>
<evidence type="ECO:0000313" key="3">
    <source>
        <dbReference type="Proteomes" id="UP000050564"/>
    </source>
</evidence>
<reference evidence="2 4" key="2">
    <citation type="submission" date="2018-08" db="EMBL/GenBank/DDBJ databases">
        <title>Recombination of ecologically and evolutionarily significant loci maintains genetic cohesion in the Pseudomonas syringae species complex.</title>
        <authorList>
            <person name="Dillon M."/>
            <person name="Thakur S."/>
            <person name="Almeida R.N.D."/>
            <person name="Weir B.S."/>
            <person name="Guttman D.S."/>
        </authorList>
    </citation>
    <scope>NUCLEOTIDE SEQUENCE [LARGE SCALE GENOMIC DNA]</scope>
    <source>
        <strain evidence="2 4">ICMP 2821</strain>
    </source>
</reference>